<gene>
    <name evidence="1" type="ORF">TRIVIDRAFT_203656</name>
</gene>
<keyword evidence="2" id="KW-1185">Reference proteome</keyword>
<dbReference type="AlphaFoldDB" id="G9N1A9"/>
<dbReference type="VEuPathDB" id="FungiDB:TRIVIDRAFT_203656"/>
<dbReference type="EMBL" id="ABDF02000083">
    <property type="protein sequence ID" value="EHK19540.1"/>
    <property type="molecule type" value="Genomic_DNA"/>
</dbReference>
<dbReference type="InParanoid" id="G9N1A9"/>
<evidence type="ECO:0000313" key="1">
    <source>
        <dbReference type="EMBL" id="EHK19540.1"/>
    </source>
</evidence>
<evidence type="ECO:0000313" key="2">
    <source>
        <dbReference type="Proteomes" id="UP000007115"/>
    </source>
</evidence>
<proteinExistence type="predicted"/>
<dbReference type="Proteomes" id="UP000007115">
    <property type="component" value="Unassembled WGS sequence"/>
</dbReference>
<dbReference type="HOGENOM" id="CLU_1518069_0_0_1"/>
<dbReference type="GeneID" id="25790260"/>
<organism evidence="1 2">
    <name type="scientific">Hypocrea virens (strain Gv29-8 / FGSC 10586)</name>
    <name type="common">Gliocladium virens</name>
    <name type="synonym">Trichoderma virens</name>
    <dbReference type="NCBI Taxonomy" id="413071"/>
    <lineage>
        <taxon>Eukaryota</taxon>
        <taxon>Fungi</taxon>
        <taxon>Dikarya</taxon>
        <taxon>Ascomycota</taxon>
        <taxon>Pezizomycotina</taxon>
        <taxon>Sordariomycetes</taxon>
        <taxon>Hypocreomycetidae</taxon>
        <taxon>Hypocreales</taxon>
        <taxon>Hypocreaceae</taxon>
        <taxon>Trichoderma</taxon>
    </lineage>
</organism>
<comment type="caution">
    <text evidence="1">The sequence shown here is derived from an EMBL/GenBank/DDBJ whole genome shotgun (WGS) entry which is preliminary data.</text>
</comment>
<accession>G9N1A9</accession>
<dbReference type="RefSeq" id="XP_013953740.1">
    <property type="nucleotide sequence ID" value="XM_014098265.1"/>
</dbReference>
<name>G9N1A9_HYPVG</name>
<reference evidence="1 2" key="1">
    <citation type="journal article" date="2011" name="Genome Biol.">
        <title>Comparative genome sequence analysis underscores mycoparasitism as the ancestral life style of Trichoderma.</title>
        <authorList>
            <person name="Kubicek C.P."/>
            <person name="Herrera-Estrella A."/>
            <person name="Seidl-Seiboth V."/>
            <person name="Martinez D.A."/>
            <person name="Druzhinina I.S."/>
            <person name="Thon M."/>
            <person name="Zeilinger S."/>
            <person name="Casas-Flores S."/>
            <person name="Horwitz B.A."/>
            <person name="Mukherjee P.K."/>
            <person name="Mukherjee M."/>
            <person name="Kredics L."/>
            <person name="Alcaraz L.D."/>
            <person name="Aerts A."/>
            <person name="Antal Z."/>
            <person name="Atanasova L."/>
            <person name="Cervantes-Badillo M.G."/>
            <person name="Challacombe J."/>
            <person name="Chertkov O."/>
            <person name="McCluskey K."/>
            <person name="Coulpier F."/>
            <person name="Deshpande N."/>
            <person name="von Doehren H."/>
            <person name="Ebbole D.J."/>
            <person name="Esquivel-Naranjo E.U."/>
            <person name="Fekete E."/>
            <person name="Flipphi M."/>
            <person name="Glaser F."/>
            <person name="Gomez-Rodriguez E.Y."/>
            <person name="Gruber S."/>
            <person name="Han C."/>
            <person name="Henrissat B."/>
            <person name="Hermosa R."/>
            <person name="Hernandez-Onate M."/>
            <person name="Karaffa L."/>
            <person name="Kosti I."/>
            <person name="Le Crom S."/>
            <person name="Lindquist E."/>
            <person name="Lucas S."/>
            <person name="Luebeck M."/>
            <person name="Luebeck P.S."/>
            <person name="Margeot A."/>
            <person name="Metz B."/>
            <person name="Misra M."/>
            <person name="Nevalainen H."/>
            <person name="Omann M."/>
            <person name="Packer N."/>
            <person name="Perrone G."/>
            <person name="Uresti-Rivera E.E."/>
            <person name="Salamov A."/>
            <person name="Schmoll M."/>
            <person name="Seiboth B."/>
            <person name="Shapiro H."/>
            <person name="Sukno S."/>
            <person name="Tamayo-Ramos J.A."/>
            <person name="Tisch D."/>
            <person name="Wiest A."/>
            <person name="Wilkinson H.H."/>
            <person name="Zhang M."/>
            <person name="Coutinho P.M."/>
            <person name="Kenerley C.M."/>
            <person name="Monte E."/>
            <person name="Baker S.E."/>
            <person name="Grigoriev I.V."/>
        </authorList>
    </citation>
    <scope>NUCLEOTIDE SEQUENCE [LARGE SCALE GENOMIC DNA]</scope>
    <source>
        <strain evidence="2">Gv29-8 / FGSC 10586</strain>
    </source>
</reference>
<protein>
    <submittedName>
        <fullName evidence="1">Uncharacterized protein</fullName>
    </submittedName>
</protein>
<sequence length="177" mass="19479">MACPFNITVEVPIYMWHAPIIPPAKGTLELEYPFHPTTLTTHHSYHVETASSTPEVLPKEVISPPTARFILTNSRTGIANQIVAVRINASLGSLFRRLAFNTHGLHVSLGKPDVYPHPITIANHAIVLTFCMAFDHATTMQSANPAGLITPDEVNELNETQCTTTLRGLFIQCGKKR</sequence>